<name>A0A481ZCW7_9VIRU</name>
<sequence>MEDQAYAKAKVYANMVNIKELDTPVFYEKEREYVSTRDAKLHVFYIEDLIYVNIRDVNITVSHAKVKVYCGGSSICEHDNQRKWYM</sequence>
<reference evidence="1" key="1">
    <citation type="journal article" date="2019" name="MBio">
        <title>Virus Genomes from Deep Sea Sediments Expand the Ocean Megavirome and Support Independent Origins of Viral Gigantism.</title>
        <authorList>
            <person name="Backstrom D."/>
            <person name="Yutin N."/>
            <person name="Jorgensen S.L."/>
            <person name="Dharamshi J."/>
            <person name="Homa F."/>
            <person name="Zaremba-Niedwiedzka K."/>
            <person name="Spang A."/>
            <person name="Wolf Y.I."/>
            <person name="Koonin E.V."/>
            <person name="Ettema T.J."/>
        </authorList>
    </citation>
    <scope>NUCLEOTIDE SEQUENCE</scope>
</reference>
<proteinExistence type="predicted"/>
<evidence type="ECO:0000313" key="1">
    <source>
        <dbReference type="EMBL" id="QBK93172.1"/>
    </source>
</evidence>
<protein>
    <submittedName>
        <fullName evidence="1">Uncharacterized protein</fullName>
    </submittedName>
</protein>
<organism evidence="1">
    <name type="scientific">Pithovirus LCPAC403</name>
    <dbReference type="NCBI Taxonomy" id="2506596"/>
    <lineage>
        <taxon>Viruses</taxon>
        <taxon>Pithoviruses</taxon>
    </lineage>
</organism>
<gene>
    <name evidence="1" type="ORF">LCPAC403_03060</name>
</gene>
<accession>A0A481ZCW7</accession>
<dbReference type="EMBL" id="MK500590">
    <property type="protein sequence ID" value="QBK93172.1"/>
    <property type="molecule type" value="Genomic_DNA"/>
</dbReference>